<evidence type="ECO:0000313" key="2">
    <source>
        <dbReference type="Proteomes" id="UP000241222"/>
    </source>
</evidence>
<proteinExistence type="predicted"/>
<dbReference type="Proteomes" id="UP000241222">
    <property type="component" value="Unassembled WGS sequence"/>
</dbReference>
<gene>
    <name evidence="1" type="ORF">C9I99_23060</name>
</gene>
<evidence type="ECO:0000313" key="1">
    <source>
        <dbReference type="EMBL" id="PSU30946.1"/>
    </source>
</evidence>
<keyword evidence="2" id="KW-1185">Reference proteome</keyword>
<dbReference type="EMBL" id="PYMH01000015">
    <property type="protein sequence ID" value="PSU30946.1"/>
    <property type="molecule type" value="Genomic_DNA"/>
</dbReference>
<organism evidence="1 2">
    <name type="scientific">Photobacterium lutimaris</name>
    <dbReference type="NCBI Taxonomy" id="388278"/>
    <lineage>
        <taxon>Bacteria</taxon>
        <taxon>Pseudomonadati</taxon>
        <taxon>Pseudomonadota</taxon>
        <taxon>Gammaproteobacteria</taxon>
        <taxon>Vibrionales</taxon>
        <taxon>Vibrionaceae</taxon>
        <taxon>Photobacterium</taxon>
    </lineage>
</organism>
<dbReference type="OrthoDB" id="9932404at2"/>
<comment type="caution">
    <text evidence="1">The sequence shown here is derived from an EMBL/GenBank/DDBJ whole genome shotgun (WGS) entry which is preliminary data.</text>
</comment>
<name>A0A2T3IRG4_9GAMM</name>
<reference evidence="1 2" key="1">
    <citation type="submission" date="2018-03" db="EMBL/GenBank/DDBJ databases">
        <title>Whole genome sequencing of Histamine producing bacteria.</title>
        <authorList>
            <person name="Butler K."/>
        </authorList>
    </citation>
    <scope>NUCLEOTIDE SEQUENCE [LARGE SCALE GENOMIC DNA]</scope>
    <source>
        <strain evidence="1 2">JCM 13586</strain>
    </source>
</reference>
<dbReference type="RefSeq" id="WP_107351187.1">
    <property type="nucleotide sequence ID" value="NZ_PYMH01000015.1"/>
</dbReference>
<dbReference type="AlphaFoldDB" id="A0A2T3IRG4"/>
<accession>A0A2T3IRG4</accession>
<sequence>MLEYDGDIEVVLNDDIAHFNAQGLQLSLTVSSPEMLFALIGVYRRLPEPDIAMKMPLVFDRHRLVVKISNGGGGRYYPPAELDAYLAAVPIIFLWFSLVAP</sequence>
<protein>
    <submittedName>
        <fullName evidence="1">Uncharacterized protein</fullName>
    </submittedName>
</protein>